<evidence type="ECO:0000256" key="2">
    <source>
        <dbReference type="ARBA" id="ARBA00007935"/>
    </source>
</evidence>
<feature type="transmembrane region" description="Helical" evidence="8">
    <location>
        <begin position="162"/>
        <end position="184"/>
    </location>
</feature>
<feature type="transmembrane region" description="Helical" evidence="8">
    <location>
        <begin position="104"/>
        <end position="125"/>
    </location>
</feature>
<organism evidence="9 10">
    <name type="scientific">Nocardioides humi</name>
    <dbReference type="NCBI Taxonomy" id="449461"/>
    <lineage>
        <taxon>Bacteria</taxon>
        <taxon>Bacillati</taxon>
        <taxon>Actinomycetota</taxon>
        <taxon>Actinomycetes</taxon>
        <taxon>Propionibacteriales</taxon>
        <taxon>Nocardioidaceae</taxon>
        <taxon>Nocardioides</taxon>
    </lineage>
</organism>
<feature type="transmembrane region" description="Helical" evidence="8">
    <location>
        <begin position="289"/>
        <end position="307"/>
    </location>
</feature>
<dbReference type="Gene3D" id="1.10.3470.10">
    <property type="entry name" value="ABC transporter involved in vitamin B12 uptake, BtuC"/>
    <property type="match status" value="1"/>
</dbReference>
<comment type="subcellular location">
    <subcellularLocation>
        <location evidence="1">Cell membrane</location>
        <topology evidence="1">Multi-pass membrane protein</topology>
    </subcellularLocation>
</comment>
<comment type="caution">
    <text evidence="9">The sequence shown here is derived from an EMBL/GenBank/DDBJ whole genome shotgun (WGS) entry which is preliminary data.</text>
</comment>
<evidence type="ECO:0000256" key="7">
    <source>
        <dbReference type="ARBA" id="ARBA00023136"/>
    </source>
</evidence>
<comment type="similarity">
    <text evidence="2">Belongs to the binding-protein-dependent transport system permease family. FecCD subfamily.</text>
</comment>
<dbReference type="Pfam" id="PF01032">
    <property type="entry name" value="FecCD"/>
    <property type="match status" value="1"/>
</dbReference>
<dbReference type="EMBL" id="BAAAOR010000007">
    <property type="protein sequence ID" value="GAA1508474.1"/>
    <property type="molecule type" value="Genomic_DNA"/>
</dbReference>
<evidence type="ECO:0000256" key="8">
    <source>
        <dbReference type="SAM" id="Phobius"/>
    </source>
</evidence>
<feature type="transmembrane region" description="Helical" evidence="8">
    <location>
        <begin position="75"/>
        <end position="92"/>
    </location>
</feature>
<keyword evidence="5 8" id="KW-0812">Transmembrane</keyword>
<dbReference type="PANTHER" id="PTHR30472:SF1">
    <property type="entry name" value="FE(3+) DICITRATE TRANSPORT SYSTEM PERMEASE PROTEIN FECC-RELATED"/>
    <property type="match status" value="1"/>
</dbReference>
<evidence type="ECO:0000313" key="9">
    <source>
        <dbReference type="EMBL" id="GAA1508474.1"/>
    </source>
</evidence>
<accession>A0ABN2A024</accession>
<keyword evidence="3" id="KW-0813">Transport</keyword>
<dbReference type="InterPro" id="IPR037294">
    <property type="entry name" value="ABC_BtuC-like"/>
</dbReference>
<keyword evidence="7 8" id="KW-0472">Membrane</keyword>
<dbReference type="Proteomes" id="UP001500842">
    <property type="component" value="Unassembled WGS sequence"/>
</dbReference>
<reference evidence="9 10" key="1">
    <citation type="journal article" date="2019" name="Int. J. Syst. Evol. Microbiol.">
        <title>The Global Catalogue of Microorganisms (GCM) 10K type strain sequencing project: providing services to taxonomists for standard genome sequencing and annotation.</title>
        <authorList>
            <consortium name="The Broad Institute Genomics Platform"/>
            <consortium name="The Broad Institute Genome Sequencing Center for Infectious Disease"/>
            <person name="Wu L."/>
            <person name="Ma J."/>
        </authorList>
    </citation>
    <scope>NUCLEOTIDE SEQUENCE [LARGE SCALE GENOMIC DNA]</scope>
    <source>
        <strain evidence="9 10">JCM 14942</strain>
    </source>
</reference>
<keyword evidence="6 8" id="KW-1133">Transmembrane helix</keyword>
<dbReference type="CDD" id="cd06550">
    <property type="entry name" value="TM_ABC_iron-siderophores_like"/>
    <property type="match status" value="1"/>
</dbReference>
<evidence type="ECO:0000256" key="3">
    <source>
        <dbReference type="ARBA" id="ARBA00022448"/>
    </source>
</evidence>
<gene>
    <name evidence="9" type="ORF">GCM10009788_10890</name>
</gene>
<evidence type="ECO:0000313" key="10">
    <source>
        <dbReference type="Proteomes" id="UP001500842"/>
    </source>
</evidence>
<sequence>MTAALTDPGPPDVRVGLSRRLTATVVALAGVAVACLVSLMIGNQALSPGTVLRALWSDESSGARDIVRGLRMDRTIIGVAVGLALGAAGALMQALARNPLADPGLLGVNAGAAAAIVTGIAVLHVESPHVQIWFAFAGAAAASLAVYVLGSGGRSSTTPLRLALAGAALSAVLAAYVNGIALSSQPAFDKMRFWLVGSLVGQDLSVLVDALPFLALGLVAALVITPALNAMALGEDSGRALGVNIGRLRLVTAAAITLLCGTATAIAGPIVFLGLVVPHIARFVVGPDQRWVVPLSMLYSAILLLLADTVGRVVTRDEVEAGIMTAFLGAPVFIALVRRRRLAHL</sequence>
<feature type="transmembrane region" description="Helical" evidence="8">
    <location>
        <begin position="204"/>
        <end position="229"/>
    </location>
</feature>
<evidence type="ECO:0000256" key="4">
    <source>
        <dbReference type="ARBA" id="ARBA00022475"/>
    </source>
</evidence>
<evidence type="ECO:0000256" key="1">
    <source>
        <dbReference type="ARBA" id="ARBA00004651"/>
    </source>
</evidence>
<protein>
    <submittedName>
        <fullName evidence="9">Iron chelate uptake ABC transporter family permease subunit</fullName>
    </submittedName>
</protein>
<feature type="transmembrane region" description="Helical" evidence="8">
    <location>
        <begin position="250"/>
        <end position="277"/>
    </location>
</feature>
<feature type="transmembrane region" description="Helical" evidence="8">
    <location>
        <begin position="131"/>
        <end position="150"/>
    </location>
</feature>
<feature type="transmembrane region" description="Helical" evidence="8">
    <location>
        <begin position="21"/>
        <end position="41"/>
    </location>
</feature>
<keyword evidence="4" id="KW-1003">Cell membrane</keyword>
<feature type="transmembrane region" description="Helical" evidence="8">
    <location>
        <begin position="319"/>
        <end position="337"/>
    </location>
</feature>
<evidence type="ECO:0000256" key="5">
    <source>
        <dbReference type="ARBA" id="ARBA00022692"/>
    </source>
</evidence>
<dbReference type="RefSeq" id="WP_344111369.1">
    <property type="nucleotide sequence ID" value="NZ_BAAAOR010000007.1"/>
</dbReference>
<proteinExistence type="inferred from homology"/>
<name>A0ABN2A024_9ACTN</name>
<dbReference type="InterPro" id="IPR000522">
    <property type="entry name" value="ABC_transptr_permease_BtuC"/>
</dbReference>
<evidence type="ECO:0000256" key="6">
    <source>
        <dbReference type="ARBA" id="ARBA00022989"/>
    </source>
</evidence>
<dbReference type="SUPFAM" id="SSF81345">
    <property type="entry name" value="ABC transporter involved in vitamin B12 uptake, BtuC"/>
    <property type="match status" value="1"/>
</dbReference>
<dbReference type="PANTHER" id="PTHR30472">
    <property type="entry name" value="FERRIC ENTEROBACTIN TRANSPORT SYSTEM PERMEASE PROTEIN"/>
    <property type="match status" value="1"/>
</dbReference>
<keyword evidence="10" id="KW-1185">Reference proteome</keyword>